<evidence type="ECO:0000313" key="2">
    <source>
        <dbReference type="EMBL" id="GCD19512.1"/>
    </source>
</evidence>
<reference evidence="2 3" key="1">
    <citation type="submission" date="2018-11" db="EMBL/GenBank/DDBJ databases">
        <title>Draft genome sequence of Cellulomonas takizawaensis strain TKZ-21.</title>
        <authorList>
            <person name="Yamamura H."/>
            <person name="Hayashi T."/>
            <person name="Hamada M."/>
            <person name="Serisawa Y."/>
            <person name="Matsuyama K."/>
            <person name="Nakagawa Y."/>
            <person name="Otoguro M."/>
            <person name="Yanagida F."/>
            <person name="Hayakawa M."/>
        </authorList>
    </citation>
    <scope>NUCLEOTIDE SEQUENCE [LARGE SCALE GENOMIC DNA]</scope>
    <source>
        <strain evidence="2 3">TKZ-21</strain>
    </source>
</reference>
<dbReference type="RefSeq" id="WP_124342046.1">
    <property type="nucleotide sequence ID" value="NZ_BHYL01000072.1"/>
</dbReference>
<proteinExistence type="predicted"/>
<feature type="compositionally biased region" description="Basic and acidic residues" evidence="1">
    <location>
        <begin position="32"/>
        <end position="52"/>
    </location>
</feature>
<organism evidence="2 3">
    <name type="scientific">Cellulomonas algicola</name>
    <dbReference type="NCBI Taxonomy" id="2071633"/>
    <lineage>
        <taxon>Bacteria</taxon>
        <taxon>Bacillati</taxon>
        <taxon>Actinomycetota</taxon>
        <taxon>Actinomycetes</taxon>
        <taxon>Micrococcales</taxon>
        <taxon>Cellulomonadaceae</taxon>
        <taxon>Cellulomonas</taxon>
    </lineage>
</organism>
<dbReference type="OrthoDB" id="4829007at2"/>
<dbReference type="EMBL" id="BHYL01000072">
    <property type="protein sequence ID" value="GCD19512.1"/>
    <property type="molecule type" value="Genomic_DNA"/>
</dbReference>
<comment type="caution">
    <text evidence="2">The sequence shown here is derived from an EMBL/GenBank/DDBJ whole genome shotgun (WGS) entry which is preliminary data.</text>
</comment>
<keyword evidence="3" id="KW-1185">Reference proteome</keyword>
<gene>
    <name evidence="2" type="ORF">CTKZ_10740</name>
</gene>
<dbReference type="Proteomes" id="UP000288246">
    <property type="component" value="Unassembled WGS sequence"/>
</dbReference>
<evidence type="ECO:0000313" key="3">
    <source>
        <dbReference type="Proteomes" id="UP000288246"/>
    </source>
</evidence>
<sequence length="72" mass="8112">MGFADRFDALNNHVTLFFLRFVGPPSVGSPDGRGRAVTDQERARETEMRQTFDRVTGPDGRPYLVERQSPEG</sequence>
<protein>
    <submittedName>
        <fullName evidence="2">Uncharacterized protein</fullName>
    </submittedName>
</protein>
<accession>A0A401UY10</accession>
<name>A0A401UY10_9CELL</name>
<feature type="region of interest" description="Disordered" evidence="1">
    <location>
        <begin position="28"/>
        <end position="72"/>
    </location>
</feature>
<dbReference type="AlphaFoldDB" id="A0A401UY10"/>
<evidence type="ECO:0000256" key="1">
    <source>
        <dbReference type="SAM" id="MobiDB-lite"/>
    </source>
</evidence>